<evidence type="ECO:0000256" key="4">
    <source>
        <dbReference type="HAMAP-Rule" id="MF_00080"/>
    </source>
</evidence>
<keyword evidence="3 4" id="KW-0648">Protein biosynthesis</keyword>
<evidence type="ECO:0000313" key="9">
    <source>
        <dbReference type="EMBL" id="AKM54287.1"/>
    </source>
</evidence>
<dbReference type="AlphaFoldDB" id="A0A0H3XMP8"/>
<dbReference type="RefSeq" id="WP_047791509.1">
    <property type="nucleotide sequence ID" value="NZ_CP011856.1"/>
</dbReference>
<evidence type="ECO:0000313" key="10">
    <source>
        <dbReference type="Proteomes" id="UP000035661"/>
    </source>
</evidence>
<dbReference type="InterPro" id="IPR019814">
    <property type="entry name" value="Translation_initiation_fac_3_N"/>
</dbReference>
<dbReference type="PANTHER" id="PTHR10938:SF0">
    <property type="entry name" value="TRANSLATION INITIATION FACTOR IF-3, MITOCHONDRIAL"/>
    <property type="match status" value="1"/>
</dbReference>
<reference evidence="9 10" key="1">
    <citation type="journal article" date="2015" name="Genome Biol. Evol.">
        <title>Found and Lost: The Fates of Horizontally Acquired Genes in Arthropod-Symbiotic Spiroplasma.</title>
        <authorList>
            <person name="Lo W.S."/>
            <person name="Gasparich G.E."/>
            <person name="Kuo C.H."/>
        </authorList>
    </citation>
    <scope>NUCLEOTIDE SEQUENCE [LARGE SCALE GENOMIC DNA]</scope>
    <source>
        <strain evidence="10">TDA-040725-5</strain>
    </source>
</reference>
<dbReference type="HAMAP" id="MF_00080">
    <property type="entry name" value="IF_3"/>
    <property type="match status" value="1"/>
</dbReference>
<dbReference type="EMBL" id="CP011856">
    <property type="protein sequence ID" value="AKM54287.1"/>
    <property type="molecule type" value="Genomic_DNA"/>
</dbReference>
<dbReference type="InterPro" id="IPR001288">
    <property type="entry name" value="Translation_initiation_fac_3"/>
</dbReference>
<dbReference type="STRING" id="315358.SERIO_v1c07230"/>
<evidence type="ECO:0000259" key="7">
    <source>
        <dbReference type="Pfam" id="PF00707"/>
    </source>
</evidence>
<dbReference type="InterPro" id="IPR019813">
    <property type="entry name" value="Translation_initiation_fac3_CS"/>
</dbReference>
<evidence type="ECO:0000256" key="2">
    <source>
        <dbReference type="ARBA" id="ARBA00022540"/>
    </source>
</evidence>
<comment type="subunit">
    <text evidence="4 6">Monomer.</text>
</comment>
<dbReference type="Pfam" id="PF05198">
    <property type="entry name" value="IF3_N"/>
    <property type="match status" value="1"/>
</dbReference>
<keyword evidence="2 4" id="KW-0396">Initiation factor</keyword>
<keyword evidence="4" id="KW-0963">Cytoplasm</keyword>
<accession>A0A0H3XMP8</accession>
<dbReference type="GO" id="GO:0032790">
    <property type="term" value="P:ribosome disassembly"/>
    <property type="evidence" value="ECO:0007669"/>
    <property type="project" value="TreeGrafter"/>
</dbReference>
<keyword evidence="10" id="KW-1185">Reference proteome</keyword>
<dbReference type="PATRIC" id="fig|743698.3.peg.726"/>
<dbReference type="SUPFAM" id="SSF55200">
    <property type="entry name" value="Translation initiation factor IF3, C-terminal domain"/>
    <property type="match status" value="1"/>
</dbReference>
<comment type="subcellular location">
    <subcellularLocation>
        <location evidence="4 6">Cytoplasm</location>
    </subcellularLocation>
</comment>
<evidence type="ECO:0000259" key="8">
    <source>
        <dbReference type="Pfam" id="PF05198"/>
    </source>
</evidence>
<dbReference type="GO" id="GO:0005829">
    <property type="term" value="C:cytosol"/>
    <property type="evidence" value="ECO:0007669"/>
    <property type="project" value="TreeGrafter"/>
</dbReference>
<comment type="similarity">
    <text evidence="1 4 6">Belongs to the IF-3 family.</text>
</comment>
<dbReference type="GO" id="GO:0043022">
    <property type="term" value="F:ribosome binding"/>
    <property type="evidence" value="ECO:0007669"/>
    <property type="project" value="TreeGrafter"/>
</dbReference>
<evidence type="ECO:0000256" key="6">
    <source>
        <dbReference type="RuleBase" id="RU000646"/>
    </source>
</evidence>
<dbReference type="Proteomes" id="UP000035661">
    <property type="component" value="Chromosome"/>
</dbReference>
<dbReference type="GO" id="GO:0016020">
    <property type="term" value="C:membrane"/>
    <property type="evidence" value="ECO:0007669"/>
    <property type="project" value="TreeGrafter"/>
</dbReference>
<protein>
    <recommendedName>
        <fullName evidence="4 5">Translation initiation factor IF-3</fullName>
    </recommendedName>
</protein>
<dbReference type="PANTHER" id="PTHR10938">
    <property type="entry name" value="TRANSLATION INITIATION FACTOR IF-3"/>
    <property type="match status" value="1"/>
</dbReference>
<sequence>MNQATGKNLKTDIVNKDIRAREVLIINENGEKIGPLSRHEALALAEEKGLDLLLVSMNSNPPVAKLVDYGKFKYEQKKKERESKKHQHVTENKEMRLRTGIGDHDIEFKAKKVREFLENGDRVKISLKFRGREVARPEFGKETLKKFYSHIEDLAKIEKEPQLNGLFLDMYVVPKK</sequence>
<proteinExistence type="inferred from homology"/>
<dbReference type="InterPro" id="IPR019815">
    <property type="entry name" value="Translation_initiation_fac_3_C"/>
</dbReference>
<gene>
    <name evidence="4 9" type="primary">infC</name>
    <name evidence="9" type="ORF">SERIO_v1c07230</name>
</gene>
<dbReference type="GO" id="GO:0003743">
    <property type="term" value="F:translation initiation factor activity"/>
    <property type="evidence" value="ECO:0007669"/>
    <property type="project" value="UniProtKB-UniRule"/>
</dbReference>
<feature type="domain" description="Translation initiation factor 3 C-terminal" evidence="7">
    <location>
        <begin position="91"/>
        <end position="175"/>
    </location>
</feature>
<evidence type="ECO:0000256" key="5">
    <source>
        <dbReference type="NCBIfam" id="TIGR00168"/>
    </source>
</evidence>
<dbReference type="NCBIfam" id="TIGR00168">
    <property type="entry name" value="infC"/>
    <property type="match status" value="1"/>
</dbReference>
<dbReference type="KEGG" id="seri:SERIO_v1c07230"/>
<dbReference type="InterPro" id="IPR036788">
    <property type="entry name" value="T_IF-3_C_sf"/>
</dbReference>
<dbReference type="Gene3D" id="3.10.20.80">
    <property type="entry name" value="Translation initiation factor 3 (IF-3), N-terminal domain"/>
    <property type="match status" value="1"/>
</dbReference>
<reference evidence="10" key="2">
    <citation type="submission" date="2015-06" db="EMBL/GenBank/DDBJ databases">
        <title>Complete genome sequence of Spiroplasma eriocheiris TDA-040725-5 (DSM 21848).</title>
        <authorList>
            <person name="Lo W.-S."/>
            <person name="Kuo C.-H."/>
        </authorList>
    </citation>
    <scope>NUCLEOTIDE SEQUENCE [LARGE SCALE GENOMIC DNA]</scope>
    <source>
        <strain evidence="10">TDA-040725-5</strain>
    </source>
</reference>
<dbReference type="Pfam" id="PF00707">
    <property type="entry name" value="IF3_C"/>
    <property type="match status" value="1"/>
</dbReference>
<dbReference type="Gene3D" id="3.30.110.10">
    <property type="entry name" value="Translation initiation factor 3 (IF-3), C-terminal domain"/>
    <property type="match status" value="1"/>
</dbReference>
<name>A0A0H3XMP8_9MOLU</name>
<dbReference type="PROSITE" id="PS00938">
    <property type="entry name" value="IF3"/>
    <property type="match status" value="1"/>
</dbReference>
<organism evidence="9 10">
    <name type="scientific">Spiroplasma eriocheiris</name>
    <dbReference type="NCBI Taxonomy" id="315358"/>
    <lineage>
        <taxon>Bacteria</taxon>
        <taxon>Bacillati</taxon>
        <taxon>Mycoplasmatota</taxon>
        <taxon>Mollicutes</taxon>
        <taxon>Entomoplasmatales</taxon>
        <taxon>Spiroplasmataceae</taxon>
        <taxon>Spiroplasma</taxon>
    </lineage>
</organism>
<feature type="domain" description="Translation initiation factor 3 N-terminal" evidence="8">
    <location>
        <begin position="14"/>
        <end position="82"/>
    </location>
</feature>
<evidence type="ECO:0000256" key="3">
    <source>
        <dbReference type="ARBA" id="ARBA00022917"/>
    </source>
</evidence>
<dbReference type="SUPFAM" id="SSF54364">
    <property type="entry name" value="Translation initiation factor IF3, N-terminal domain"/>
    <property type="match status" value="1"/>
</dbReference>
<dbReference type="InterPro" id="IPR036787">
    <property type="entry name" value="T_IF-3_N_sf"/>
</dbReference>
<evidence type="ECO:0000256" key="1">
    <source>
        <dbReference type="ARBA" id="ARBA00005439"/>
    </source>
</evidence>
<comment type="function">
    <text evidence="4 6">IF-3 binds to the 30S ribosomal subunit and shifts the equilibrium between 70S ribosomes and their 50S and 30S subunits in favor of the free subunits, thus enhancing the availability of 30S subunits on which protein synthesis initiation begins.</text>
</comment>